<evidence type="ECO:0000256" key="6">
    <source>
        <dbReference type="ARBA" id="ARBA00023136"/>
    </source>
</evidence>
<dbReference type="InterPro" id="IPR001173">
    <property type="entry name" value="Glyco_trans_2-like"/>
</dbReference>
<name>A0ABY4FN68_9MICO</name>
<dbReference type="RefSeq" id="WP_244728514.1">
    <property type="nucleotide sequence ID" value="NZ_CP095045.1"/>
</dbReference>
<feature type="domain" description="Glycosyltransferase 2-like" evidence="7">
    <location>
        <begin position="51"/>
        <end position="176"/>
    </location>
</feature>
<keyword evidence="6" id="KW-0472">Membrane</keyword>
<dbReference type="PANTHER" id="PTHR37316">
    <property type="entry name" value="TEICHOIC ACID GLYCEROL-PHOSPHATE PRIMASE"/>
    <property type="match status" value="1"/>
</dbReference>
<evidence type="ECO:0000313" key="8">
    <source>
        <dbReference type="EMBL" id="UOQ57690.1"/>
    </source>
</evidence>
<evidence type="ECO:0000256" key="1">
    <source>
        <dbReference type="ARBA" id="ARBA00004202"/>
    </source>
</evidence>
<dbReference type="InterPro" id="IPR043148">
    <property type="entry name" value="TagF_C"/>
</dbReference>
<comment type="similarity">
    <text evidence="2">Belongs to the CDP-glycerol glycerophosphotransferase family.</text>
</comment>
<dbReference type="Gene3D" id="3.40.50.11820">
    <property type="match status" value="1"/>
</dbReference>
<dbReference type="EMBL" id="CP095045">
    <property type="protein sequence ID" value="UOQ57690.1"/>
    <property type="molecule type" value="Genomic_DNA"/>
</dbReference>
<keyword evidence="4" id="KW-0808">Transferase</keyword>
<dbReference type="InterPro" id="IPR043149">
    <property type="entry name" value="TagF_N"/>
</dbReference>
<keyword evidence="3" id="KW-1003">Cell membrane</keyword>
<dbReference type="InterPro" id="IPR051612">
    <property type="entry name" value="Teichoic_Acid_Biosynth"/>
</dbReference>
<organism evidence="8 9">
    <name type="scientific">Leucobacter allii</name>
    <dbReference type="NCBI Taxonomy" id="2932247"/>
    <lineage>
        <taxon>Bacteria</taxon>
        <taxon>Bacillati</taxon>
        <taxon>Actinomycetota</taxon>
        <taxon>Actinomycetes</taxon>
        <taxon>Micrococcales</taxon>
        <taxon>Microbacteriaceae</taxon>
        <taxon>Leucobacter</taxon>
    </lineage>
</organism>
<reference evidence="8 9" key="1">
    <citation type="submission" date="2022-04" db="EMBL/GenBank/DDBJ databases">
        <title>Leucobacter sp. isolated from rhizosphere of garlic.</title>
        <authorList>
            <person name="Won M."/>
            <person name="Lee C.-M."/>
            <person name="Woen H.-Y."/>
            <person name="Kwon S.-W."/>
        </authorList>
    </citation>
    <scope>NUCLEOTIDE SEQUENCE [LARGE SCALE GENOMIC DNA]</scope>
    <source>
        <strain evidence="8 9">H21R-40</strain>
    </source>
</reference>
<evidence type="ECO:0000313" key="9">
    <source>
        <dbReference type="Proteomes" id="UP000831786"/>
    </source>
</evidence>
<proteinExistence type="inferred from homology"/>
<dbReference type="Pfam" id="PF04464">
    <property type="entry name" value="Glyphos_transf"/>
    <property type="match status" value="1"/>
</dbReference>
<sequence length="1195" mass="133691">MTLRSTVIDFLGSPGLLPARERVRAAGRLALGAANRARMAVSSARVPGMLSIVVPMYGVERYIGECLESLLKQNYGRVQIVVVDDGSPDGSYAIARRYARRDPRVQIVRQANGGLSAARNTGVAHARGEFLAFLDSDDFVDRHAYSDAMEALADSGSDFAVMPYRREKNGGFPPAAPWIRSAHSVDRLGTTLDEFPDIMVNAVAWSKVYRRSFWDAHGFAFPVGLLYEDQALSMAAYAAARRFDVLSRVSLNWRIRGDQSSISQQVTTARNIADHAVAVRDSIAELRRFGHEDAVRERVLQIMNNNLGEFLPNIRQMDEAAWEQFRTFLSLLTDNADDGMWRDVDARKKVMIGLSVRDERELALRFLEAGGWERDHFAGAVQGQRIVARLPLQEELAAVLPERAFLYSTEETSLRAAARFLRPGPESFALEALVYIDRLRMDVEETELEAFLVAPSGRRTRLEASRRTDAWAALGHTRRYADMSVCGVVAQVPSALLDEIGEHRFEFEMRCGELRRSGGLRVDWRTTFAVPAPVGEGRYAAMESDAENEAWIAVREPEVRLLASTADGGDVSLELRSAHALSEVVLVRRGDRFGLHRARGALVRGAGDRWTGRLSLPGRPRSDVGAAEYELLALGAERAPLDVVCEPSAELRGDRRVYVTPRPHGRDERSGSTMIVDLAAAALVTEFALEDDAIALRIRDRHLAAPVESVRVQIASTEIAGRVVRGDGGARVEIELHQDPWGLGEVMLRSGRCAVVGLTSGGDEIPLYLSAELVARLPIDADHAQARVSVRKTGGGLLSLEIKPPLRDEEQGGGDRWRLRDWFATLRPSGPRSVLFRNLYGEAANDSALAVHRELQRRGSDLDLIWAVRDHSVWTPDGARVVLEESREYYEAFGTADYVMVNVHQPFWYRKPEGQVLIETFHGYPFKMNGRRWWEKLGFTAERQESFFRRAEEWDYLVSPAAYATPFLREFFRPDDDAATEVLEIGYPRNDALLDERASELREETRRKLGIAPGVTAILYAPTFRDYLSVDDMTAEMVDFLDPERLLRDLGPGYVFLLRGHPFNARVGTEHSSAFINVTDYPDINHLILASDVGVLDYSSLRFDYALTGKPTFYFVPDLERYFDGRESFAPYADTSPGPHVRSHADLVAGIRRSGEVARDFEQARQRFLRTYMELEDGRAAERLVDAVFAPRGDA</sequence>
<keyword evidence="5" id="KW-0777">Teichoic acid biosynthesis</keyword>
<dbReference type="InterPro" id="IPR007554">
    <property type="entry name" value="Glycerophosphate_synth"/>
</dbReference>
<gene>
    <name evidence="8" type="ORF">MUN78_02260</name>
</gene>
<evidence type="ECO:0000256" key="3">
    <source>
        <dbReference type="ARBA" id="ARBA00022475"/>
    </source>
</evidence>
<dbReference type="CDD" id="cd00761">
    <property type="entry name" value="Glyco_tranf_GTA_type"/>
    <property type="match status" value="1"/>
</dbReference>
<evidence type="ECO:0000256" key="2">
    <source>
        <dbReference type="ARBA" id="ARBA00010488"/>
    </source>
</evidence>
<protein>
    <submittedName>
        <fullName evidence="8">CDP-glycerol glycerophosphotransferase family protein</fullName>
    </submittedName>
</protein>
<dbReference type="SUPFAM" id="SSF53756">
    <property type="entry name" value="UDP-Glycosyltransferase/glycogen phosphorylase"/>
    <property type="match status" value="1"/>
</dbReference>
<dbReference type="Gene3D" id="3.90.550.10">
    <property type="entry name" value="Spore Coat Polysaccharide Biosynthesis Protein SpsA, Chain A"/>
    <property type="match status" value="1"/>
</dbReference>
<dbReference type="InterPro" id="IPR029044">
    <property type="entry name" value="Nucleotide-diphossugar_trans"/>
</dbReference>
<dbReference type="SUPFAM" id="SSF53448">
    <property type="entry name" value="Nucleotide-diphospho-sugar transferases"/>
    <property type="match status" value="1"/>
</dbReference>
<dbReference type="PANTHER" id="PTHR37316:SF3">
    <property type="entry name" value="TEICHOIC ACID GLYCEROL-PHOSPHATE TRANSFERASE"/>
    <property type="match status" value="1"/>
</dbReference>
<dbReference type="Proteomes" id="UP000831786">
    <property type="component" value="Chromosome"/>
</dbReference>
<evidence type="ECO:0000256" key="5">
    <source>
        <dbReference type="ARBA" id="ARBA00022944"/>
    </source>
</evidence>
<dbReference type="Pfam" id="PF00535">
    <property type="entry name" value="Glycos_transf_2"/>
    <property type="match status" value="1"/>
</dbReference>
<dbReference type="Gene3D" id="3.40.50.12580">
    <property type="match status" value="1"/>
</dbReference>
<accession>A0ABY4FN68</accession>
<evidence type="ECO:0000259" key="7">
    <source>
        <dbReference type="Pfam" id="PF00535"/>
    </source>
</evidence>
<comment type="subcellular location">
    <subcellularLocation>
        <location evidence="1">Cell membrane</location>
        <topology evidence="1">Peripheral membrane protein</topology>
    </subcellularLocation>
</comment>
<evidence type="ECO:0000256" key="4">
    <source>
        <dbReference type="ARBA" id="ARBA00022679"/>
    </source>
</evidence>
<keyword evidence="9" id="KW-1185">Reference proteome</keyword>